<reference evidence="14 15" key="1">
    <citation type="submission" date="2018-06" db="EMBL/GenBank/DDBJ databases">
        <authorList>
            <consortium name="Pathogen Informatics"/>
            <person name="Doyle S."/>
        </authorList>
    </citation>
    <scope>NUCLEOTIDE SEQUENCE [LARGE SCALE GENOMIC DNA]</scope>
    <source>
        <strain evidence="14 15">NCTC10717</strain>
    </source>
</reference>
<sequence>MHAALRLYNSLTREKELYQPLVAGKTGMYVCGMTVYDFCHIGHARVMVVFDTLARHLRASGYDLRYVRNITDIDDKIIARAAENGESIEQLTARFIAAMHEDEAALGCQRPDLEPKATESIAAMQTLIATLIEKGYAYAAENGDVYYRVRQFADYGKLANRSLEDLRAGERIAINEAKEDPLDFVLWKAAKAGEPSWDSPWGAGRPGWHIECSAMSNQSLGEHFDIHGGGMDLKFPHHECEIAQSEGACGHRHVNYWVHNGFVQIDNEKMSKSLGNFFTVRDVLKQYKGEVIRFFMLQTHYRAPLNYSDAGLNEAKKALTRLYSALDGKTCEAEIDAQSLNAFCAAMNDDLNTVKALSVLFELARRINSGENALAATLKHLGARLGILQEDAAVFLKGEASSCALDAAAIEALIAERAAAKAAKNYVRADEIRQQLAEQGVILKDSPTGCEWSYQ</sequence>
<evidence type="ECO:0000256" key="3">
    <source>
        <dbReference type="ARBA" id="ARBA00011245"/>
    </source>
</evidence>
<keyword evidence="6 12" id="KW-0479">Metal-binding</keyword>
<dbReference type="FunFam" id="3.40.50.620:FF:000009">
    <property type="entry name" value="Cysteine--tRNA ligase"/>
    <property type="match status" value="1"/>
</dbReference>
<dbReference type="Proteomes" id="UP000254575">
    <property type="component" value="Unassembled WGS sequence"/>
</dbReference>
<keyword evidence="15" id="KW-1185">Reference proteome</keyword>
<dbReference type="SUPFAM" id="SSF47323">
    <property type="entry name" value="Anticodon-binding domain of a subclass of class I aminoacyl-tRNA synthetases"/>
    <property type="match status" value="1"/>
</dbReference>
<comment type="subcellular location">
    <subcellularLocation>
        <location evidence="1 12">Cytoplasm</location>
    </subcellularLocation>
</comment>
<dbReference type="EMBL" id="UHIA01000003">
    <property type="protein sequence ID" value="SUO92402.1"/>
    <property type="molecule type" value="Genomic_DNA"/>
</dbReference>
<dbReference type="RefSeq" id="WP_115217819.1">
    <property type="nucleotide sequence ID" value="NZ_UHIA01000003.1"/>
</dbReference>
<comment type="catalytic activity">
    <reaction evidence="12">
        <text>tRNA(Cys) + L-cysteine + ATP = L-cysteinyl-tRNA(Cys) + AMP + diphosphate</text>
        <dbReference type="Rhea" id="RHEA:17773"/>
        <dbReference type="Rhea" id="RHEA-COMP:9661"/>
        <dbReference type="Rhea" id="RHEA-COMP:9679"/>
        <dbReference type="ChEBI" id="CHEBI:30616"/>
        <dbReference type="ChEBI" id="CHEBI:33019"/>
        <dbReference type="ChEBI" id="CHEBI:35235"/>
        <dbReference type="ChEBI" id="CHEBI:78442"/>
        <dbReference type="ChEBI" id="CHEBI:78517"/>
        <dbReference type="ChEBI" id="CHEBI:456215"/>
        <dbReference type="EC" id="6.1.1.16"/>
    </reaction>
</comment>
<feature type="short sequence motif" description="'KMSKS' region" evidence="12">
    <location>
        <begin position="269"/>
        <end position="273"/>
    </location>
</feature>
<dbReference type="InterPro" id="IPR056411">
    <property type="entry name" value="CysS_C"/>
</dbReference>
<evidence type="ECO:0000256" key="8">
    <source>
        <dbReference type="ARBA" id="ARBA00022833"/>
    </source>
</evidence>
<feature type="binding site" evidence="12">
    <location>
        <position position="241"/>
    </location>
    <ligand>
        <name>Zn(2+)</name>
        <dbReference type="ChEBI" id="CHEBI:29105"/>
    </ligand>
</feature>
<dbReference type="OrthoDB" id="9815130at2"/>
<evidence type="ECO:0000256" key="1">
    <source>
        <dbReference type="ARBA" id="ARBA00004496"/>
    </source>
</evidence>
<feature type="binding site" evidence="12">
    <location>
        <position position="272"/>
    </location>
    <ligand>
        <name>ATP</name>
        <dbReference type="ChEBI" id="CHEBI:30616"/>
    </ligand>
</feature>
<evidence type="ECO:0000256" key="11">
    <source>
        <dbReference type="ARBA" id="ARBA00023146"/>
    </source>
</evidence>
<evidence type="ECO:0000256" key="2">
    <source>
        <dbReference type="ARBA" id="ARBA00005594"/>
    </source>
</evidence>
<dbReference type="InterPro" id="IPR032678">
    <property type="entry name" value="tRNA-synt_1_cat_dom"/>
</dbReference>
<proteinExistence type="inferred from homology"/>
<comment type="subunit">
    <text evidence="3 12">Monomer.</text>
</comment>
<dbReference type="InterPro" id="IPR014729">
    <property type="entry name" value="Rossmann-like_a/b/a_fold"/>
</dbReference>
<evidence type="ECO:0000256" key="5">
    <source>
        <dbReference type="ARBA" id="ARBA00022598"/>
    </source>
</evidence>
<dbReference type="SUPFAM" id="SSF52374">
    <property type="entry name" value="Nucleotidylyl transferase"/>
    <property type="match status" value="1"/>
</dbReference>
<comment type="cofactor">
    <cofactor evidence="12">
        <name>Zn(2+)</name>
        <dbReference type="ChEBI" id="CHEBI:29105"/>
    </cofactor>
    <text evidence="12">Binds 1 zinc ion per subunit.</text>
</comment>
<keyword evidence="11 12" id="KW-0030">Aminoacyl-tRNA synthetase</keyword>
<dbReference type="Pfam" id="PF09190">
    <property type="entry name" value="DALR_2"/>
    <property type="match status" value="1"/>
</dbReference>
<dbReference type="Gene3D" id="1.20.120.1910">
    <property type="entry name" value="Cysteine-tRNA ligase, C-terminal anti-codon recognition domain"/>
    <property type="match status" value="1"/>
</dbReference>
<dbReference type="InterPro" id="IPR015803">
    <property type="entry name" value="Cys-tRNA-ligase"/>
</dbReference>
<keyword evidence="5 12" id="KW-0436">Ligase</keyword>
<dbReference type="Gene3D" id="3.40.50.620">
    <property type="entry name" value="HUPs"/>
    <property type="match status" value="1"/>
</dbReference>
<evidence type="ECO:0000256" key="12">
    <source>
        <dbReference type="HAMAP-Rule" id="MF_00041"/>
    </source>
</evidence>
<dbReference type="Pfam" id="PF01406">
    <property type="entry name" value="tRNA-synt_1e"/>
    <property type="match status" value="1"/>
</dbReference>
<keyword evidence="8 12" id="KW-0862">Zinc</keyword>
<evidence type="ECO:0000256" key="4">
    <source>
        <dbReference type="ARBA" id="ARBA00022490"/>
    </source>
</evidence>
<keyword evidence="9 12" id="KW-0067">ATP-binding</keyword>
<evidence type="ECO:0000256" key="6">
    <source>
        <dbReference type="ARBA" id="ARBA00022723"/>
    </source>
</evidence>
<evidence type="ECO:0000313" key="15">
    <source>
        <dbReference type="Proteomes" id="UP000254575"/>
    </source>
</evidence>
<dbReference type="InterPro" id="IPR015273">
    <property type="entry name" value="Cys-tRNA-synt_Ia_DALR"/>
</dbReference>
<dbReference type="InterPro" id="IPR009080">
    <property type="entry name" value="tRNAsynth_Ia_anticodon-bd"/>
</dbReference>
<evidence type="ECO:0000256" key="10">
    <source>
        <dbReference type="ARBA" id="ARBA00022917"/>
    </source>
</evidence>
<feature type="binding site" evidence="12">
    <location>
        <position position="31"/>
    </location>
    <ligand>
        <name>Zn(2+)</name>
        <dbReference type="ChEBI" id="CHEBI:29105"/>
    </ligand>
</feature>
<protein>
    <recommendedName>
        <fullName evidence="12">Cysteine--tRNA ligase</fullName>
        <ecNumber evidence="12">6.1.1.16</ecNumber>
    </recommendedName>
    <alternativeName>
        <fullName evidence="12">Cysteinyl-tRNA synthetase</fullName>
        <shortName evidence="12">CysRS</shortName>
    </alternativeName>
</protein>
<dbReference type="HAMAP" id="MF_00041">
    <property type="entry name" value="Cys_tRNA_synth"/>
    <property type="match status" value="1"/>
</dbReference>
<dbReference type="NCBIfam" id="TIGR00435">
    <property type="entry name" value="cysS"/>
    <property type="match status" value="1"/>
</dbReference>
<name>A0A380MK69_9GAMM</name>
<gene>
    <name evidence="12 14" type="primary">cysS</name>
    <name evidence="14" type="ORF">NCTC10717_00531</name>
</gene>
<dbReference type="Pfam" id="PF23493">
    <property type="entry name" value="CysS_C"/>
    <property type="match status" value="1"/>
</dbReference>
<keyword evidence="7 12" id="KW-0547">Nucleotide-binding</keyword>
<keyword evidence="4 12" id="KW-0963">Cytoplasm</keyword>
<evidence type="ECO:0000313" key="14">
    <source>
        <dbReference type="EMBL" id="SUO92402.1"/>
    </source>
</evidence>
<dbReference type="CDD" id="cd00672">
    <property type="entry name" value="CysRS_core"/>
    <property type="match status" value="1"/>
</dbReference>
<accession>A0A380MK69</accession>
<dbReference type="GO" id="GO:0005829">
    <property type="term" value="C:cytosol"/>
    <property type="evidence" value="ECO:0007669"/>
    <property type="project" value="TreeGrafter"/>
</dbReference>
<feature type="binding site" evidence="12">
    <location>
        <position position="237"/>
    </location>
    <ligand>
        <name>Zn(2+)</name>
        <dbReference type="ChEBI" id="CHEBI:29105"/>
    </ligand>
</feature>
<dbReference type="GO" id="GO:0005524">
    <property type="term" value="F:ATP binding"/>
    <property type="evidence" value="ECO:0007669"/>
    <property type="project" value="UniProtKB-UniRule"/>
</dbReference>
<dbReference type="GO" id="GO:0006423">
    <property type="term" value="P:cysteinyl-tRNA aminoacylation"/>
    <property type="evidence" value="ECO:0007669"/>
    <property type="project" value="UniProtKB-UniRule"/>
</dbReference>
<evidence type="ECO:0000259" key="13">
    <source>
        <dbReference type="SMART" id="SM00840"/>
    </source>
</evidence>
<evidence type="ECO:0000256" key="9">
    <source>
        <dbReference type="ARBA" id="ARBA00022840"/>
    </source>
</evidence>
<dbReference type="SMART" id="SM00840">
    <property type="entry name" value="DALR_2"/>
    <property type="match status" value="1"/>
</dbReference>
<dbReference type="AlphaFoldDB" id="A0A380MK69"/>
<evidence type="ECO:0000256" key="7">
    <source>
        <dbReference type="ARBA" id="ARBA00022741"/>
    </source>
</evidence>
<feature type="short sequence motif" description="'HIGH' region" evidence="12">
    <location>
        <begin position="33"/>
        <end position="43"/>
    </location>
</feature>
<dbReference type="GO" id="GO:0008270">
    <property type="term" value="F:zinc ion binding"/>
    <property type="evidence" value="ECO:0007669"/>
    <property type="project" value="UniProtKB-UniRule"/>
</dbReference>
<comment type="similarity">
    <text evidence="2 12">Belongs to the class-I aminoacyl-tRNA synthetase family.</text>
</comment>
<organism evidence="14 15">
    <name type="scientific">Suttonella indologenes</name>
    <dbReference type="NCBI Taxonomy" id="13276"/>
    <lineage>
        <taxon>Bacteria</taxon>
        <taxon>Pseudomonadati</taxon>
        <taxon>Pseudomonadota</taxon>
        <taxon>Gammaproteobacteria</taxon>
        <taxon>Cardiobacteriales</taxon>
        <taxon>Cardiobacteriaceae</taxon>
        <taxon>Suttonella</taxon>
    </lineage>
</organism>
<dbReference type="GO" id="GO:0004817">
    <property type="term" value="F:cysteine-tRNA ligase activity"/>
    <property type="evidence" value="ECO:0007669"/>
    <property type="project" value="UniProtKB-UniRule"/>
</dbReference>
<dbReference type="PANTHER" id="PTHR10890">
    <property type="entry name" value="CYSTEINYL-TRNA SYNTHETASE"/>
    <property type="match status" value="1"/>
</dbReference>
<feature type="domain" description="Cysteinyl-tRNA synthetase class Ia DALR" evidence="13">
    <location>
        <begin position="342"/>
        <end position="396"/>
    </location>
</feature>
<dbReference type="EC" id="6.1.1.16" evidence="12"/>
<dbReference type="PANTHER" id="PTHR10890:SF3">
    <property type="entry name" value="CYSTEINE--TRNA LIGASE, CYTOPLASMIC"/>
    <property type="match status" value="1"/>
</dbReference>
<dbReference type="PRINTS" id="PR00983">
    <property type="entry name" value="TRNASYNTHCYS"/>
</dbReference>
<dbReference type="CDD" id="cd07963">
    <property type="entry name" value="Anticodon_Ia_Cys"/>
    <property type="match status" value="1"/>
</dbReference>
<dbReference type="InterPro" id="IPR024909">
    <property type="entry name" value="Cys-tRNA/MSH_ligase"/>
</dbReference>
<feature type="binding site" evidence="12">
    <location>
        <position position="212"/>
    </location>
    <ligand>
        <name>Zn(2+)</name>
        <dbReference type="ChEBI" id="CHEBI:29105"/>
    </ligand>
</feature>
<keyword evidence="10 12" id="KW-0648">Protein biosynthesis</keyword>